<keyword evidence="4" id="KW-1185">Reference proteome</keyword>
<keyword evidence="2" id="KW-0472">Membrane</keyword>
<keyword evidence="2" id="KW-1133">Transmembrane helix</keyword>
<proteinExistence type="predicted"/>
<evidence type="ECO:0000256" key="2">
    <source>
        <dbReference type="SAM" id="Phobius"/>
    </source>
</evidence>
<gene>
    <name evidence="3" type="ORF">BU14_0522s0009</name>
</gene>
<protein>
    <submittedName>
        <fullName evidence="3">Uncharacterized protein</fullName>
    </submittedName>
</protein>
<dbReference type="OrthoDB" id="10619072at2759"/>
<feature type="region of interest" description="Disordered" evidence="1">
    <location>
        <begin position="12"/>
        <end position="102"/>
    </location>
</feature>
<dbReference type="EMBL" id="KV919125">
    <property type="protein sequence ID" value="OSX71557.1"/>
    <property type="molecule type" value="Genomic_DNA"/>
</dbReference>
<organism evidence="3 4">
    <name type="scientific">Porphyra umbilicalis</name>
    <name type="common">Purple laver</name>
    <name type="synonym">Red alga</name>
    <dbReference type="NCBI Taxonomy" id="2786"/>
    <lineage>
        <taxon>Eukaryota</taxon>
        <taxon>Rhodophyta</taxon>
        <taxon>Bangiophyceae</taxon>
        <taxon>Bangiales</taxon>
        <taxon>Bangiaceae</taxon>
        <taxon>Porphyra</taxon>
    </lineage>
</organism>
<keyword evidence="2" id="KW-0812">Transmembrane</keyword>
<accession>A0A1X6NSK2</accession>
<reference evidence="3 4" key="1">
    <citation type="submission" date="2017-03" db="EMBL/GenBank/DDBJ databases">
        <title>WGS assembly of Porphyra umbilicalis.</title>
        <authorList>
            <person name="Brawley S.H."/>
            <person name="Blouin N.A."/>
            <person name="Ficko-Blean E."/>
            <person name="Wheeler G.L."/>
            <person name="Lohr M."/>
            <person name="Goodson H.V."/>
            <person name="Jenkins J.W."/>
            <person name="Blaby-Haas C.E."/>
            <person name="Helliwell K.E."/>
            <person name="Chan C."/>
            <person name="Marriage T."/>
            <person name="Bhattacharya D."/>
            <person name="Klein A.S."/>
            <person name="Badis Y."/>
            <person name="Brodie J."/>
            <person name="Cao Y."/>
            <person name="Collen J."/>
            <person name="Dittami S.M."/>
            <person name="Gachon C.M."/>
            <person name="Green B.R."/>
            <person name="Karpowicz S."/>
            <person name="Kim J.W."/>
            <person name="Kudahl U."/>
            <person name="Lin S."/>
            <person name="Michel G."/>
            <person name="Mittag M."/>
            <person name="Olson B.J."/>
            <person name="Pangilinan J."/>
            <person name="Peng Y."/>
            <person name="Qiu H."/>
            <person name="Shu S."/>
            <person name="Singer J.T."/>
            <person name="Smith A.G."/>
            <person name="Sprecher B.N."/>
            <person name="Wagner V."/>
            <person name="Wang W."/>
            <person name="Wang Z.-Y."/>
            <person name="Yan J."/>
            <person name="Yarish C."/>
            <person name="Zoeuner-Riek S."/>
            <person name="Zhuang Y."/>
            <person name="Zou Y."/>
            <person name="Lindquist E.A."/>
            <person name="Grimwood J."/>
            <person name="Barry K."/>
            <person name="Rokhsar D.S."/>
            <person name="Schmutz J."/>
            <person name="Stiller J.W."/>
            <person name="Grossman A.R."/>
            <person name="Prochnik S.E."/>
        </authorList>
    </citation>
    <scope>NUCLEOTIDE SEQUENCE [LARGE SCALE GENOMIC DNA]</scope>
    <source>
        <strain evidence="3">4086291</strain>
    </source>
</reference>
<feature type="compositionally biased region" description="Low complexity" evidence="1">
    <location>
        <begin position="33"/>
        <end position="45"/>
    </location>
</feature>
<name>A0A1X6NSK2_PORUM</name>
<dbReference type="Proteomes" id="UP000218209">
    <property type="component" value="Unassembled WGS sequence"/>
</dbReference>
<sequence>MAPAWVAAPAFAGAPVGRFTASPSCPTASSRGVCRVPSARRAAACPPSPRRRAAARMMAAGDSGGPSSSSSSPSAGSDPSSSSGGPEPSADPSEQHDVPQSAVDWNAEWSRYAATGYAPTGAPKGRAPMTPAEKAARRVKNTAVETQSKVANAVPPWSSLKGDWRFWLAIIGGISLIGAGLNAVAMQAGGAGVGTV</sequence>
<evidence type="ECO:0000256" key="1">
    <source>
        <dbReference type="SAM" id="MobiDB-lite"/>
    </source>
</evidence>
<feature type="compositionally biased region" description="Low complexity" evidence="1">
    <location>
        <begin position="55"/>
        <end position="92"/>
    </location>
</feature>
<evidence type="ECO:0000313" key="4">
    <source>
        <dbReference type="Proteomes" id="UP000218209"/>
    </source>
</evidence>
<feature type="transmembrane region" description="Helical" evidence="2">
    <location>
        <begin position="166"/>
        <end position="186"/>
    </location>
</feature>
<evidence type="ECO:0000313" key="3">
    <source>
        <dbReference type="EMBL" id="OSX71557.1"/>
    </source>
</evidence>
<dbReference type="AlphaFoldDB" id="A0A1X6NSK2"/>
<feature type="compositionally biased region" description="Polar residues" evidence="1">
    <location>
        <begin position="21"/>
        <end position="30"/>
    </location>
</feature>